<gene>
    <name evidence="1" type="ORF">FLAPXU55_03658</name>
</gene>
<proteinExistence type="predicted"/>
<organism evidence="1 2">
    <name type="scientific">Flavobacterium panici</name>
    <dbReference type="NCBI Taxonomy" id="2654843"/>
    <lineage>
        <taxon>Bacteria</taxon>
        <taxon>Pseudomonadati</taxon>
        <taxon>Bacteroidota</taxon>
        <taxon>Flavobacteriia</taxon>
        <taxon>Flavobacteriales</taxon>
        <taxon>Flavobacteriaceae</taxon>
        <taxon>Flavobacterium</taxon>
    </lineage>
</organism>
<keyword evidence="2" id="KW-1185">Reference proteome</keyword>
<evidence type="ECO:0000313" key="2">
    <source>
        <dbReference type="Proteomes" id="UP000533639"/>
    </source>
</evidence>
<dbReference type="Proteomes" id="UP000533639">
    <property type="component" value="Unassembled WGS sequence"/>
</dbReference>
<sequence length="117" mass="12747">MGVDVSKLTPSPSVLQAGVTNVTMSFYGIVDAAEDNAVSLKLYVDPSLPVFFIEKGNQKKVLSIKKTISHSDLAIYTWNVDIEVVNASPEPVACSLRLEATDSKGYKSSTNSFFIYH</sequence>
<accession>A0A9N8J4M6</accession>
<dbReference type="EMBL" id="CAIJDE010000056">
    <property type="protein sequence ID" value="CAC9975937.1"/>
    <property type="molecule type" value="Genomic_DNA"/>
</dbReference>
<name>A0A9N8J4M6_9FLAO</name>
<comment type="caution">
    <text evidence="1">The sequence shown here is derived from an EMBL/GenBank/DDBJ whole genome shotgun (WGS) entry which is preliminary data.</text>
</comment>
<dbReference type="AlphaFoldDB" id="A0A9N8J4M6"/>
<evidence type="ECO:0000313" key="1">
    <source>
        <dbReference type="EMBL" id="CAC9975937.1"/>
    </source>
</evidence>
<reference evidence="1 2" key="1">
    <citation type="submission" date="2020-06" db="EMBL/GenBank/DDBJ databases">
        <authorList>
            <person name="Criscuolo A."/>
        </authorList>
    </citation>
    <scope>NUCLEOTIDE SEQUENCE [LARGE SCALE GENOMIC DNA]</scope>
    <source>
        <strain evidence="1">PXU-55</strain>
    </source>
</reference>
<protein>
    <submittedName>
        <fullName evidence="1">Uncharacterized protein</fullName>
    </submittedName>
</protein>
<dbReference type="RefSeq" id="WP_180859988.1">
    <property type="nucleotide sequence ID" value="NZ_CAIJDE010000056.1"/>
</dbReference>